<feature type="transmembrane region" description="Helical" evidence="2">
    <location>
        <begin position="37"/>
        <end position="58"/>
    </location>
</feature>
<keyword evidence="2" id="KW-1133">Transmembrane helix</keyword>
<comment type="caution">
    <text evidence="4">The sequence shown here is derived from an EMBL/GenBank/DDBJ whole genome shotgun (WGS) entry which is preliminary data.</text>
</comment>
<evidence type="ECO:0000256" key="1">
    <source>
        <dbReference type="SAM" id="MobiDB-lite"/>
    </source>
</evidence>
<evidence type="ECO:0000256" key="2">
    <source>
        <dbReference type="SAM" id="Phobius"/>
    </source>
</evidence>
<feature type="region of interest" description="Disordered" evidence="1">
    <location>
        <begin position="84"/>
        <end position="108"/>
    </location>
</feature>
<dbReference type="Gene3D" id="3.30.70.1070">
    <property type="entry name" value="Sporulation related repeat"/>
    <property type="match status" value="1"/>
</dbReference>
<feature type="compositionally biased region" description="Low complexity" evidence="1">
    <location>
        <begin position="140"/>
        <end position="167"/>
    </location>
</feature>
<evidence type="ECO:0000313" key="4">
    <source>
        <dbReference type="EMBL" id="PZO89180.1"/>
    </source>
</evidence>
<organism evidence="4 5">
    <name type="scientific">Sphingomonas sanxanigenens</name>
    <dbReference type="NCBI Taxonomy" id="397260"/>
    <lineage>
        <taxon>Bacteria</taxon>
        <taxon>Pseudomonadati</taxon>
        <taxon>Pseudomonadota</taxon>
        <taxon>Alphaproteobacteria</taxon>
        <taxon>Sphingomonadales</taxon>
        <taxon>Sphingomonadaceae</taxon>
        <taxon>Sphingomonas</taxon>
    </lineage>
</organism>
<reference evidence="4 5" key="1">
    <citation type="submission" date="2017-08" db="EMBL/GenBank/DDBJ databases">
        <title>Infants hospitalized years apart are colonized by the same room-sourced microbial strains.</title>
        <authorList>
            <person name="Brooks B."/>
            <person name="Olm M.R."/>
            <person name="Firek B.A."/>
            <person name="Baker R."/>
            <person name="Thomas B.C."/>
            <person name="Morowitz M.J."/>
            <person name="Banfield J.F."/>
        </authorList>
    </citation>
    <scope>NUCLEOTIDE SEQUENCE [LARGE SCALE GENOMIC DNA]</scope>
    <source>
        <strain evidence="4">S2_018_000_R2_101</strain>
    </source>
</reference>
<dbReference type="EMBL" id="QFNN01000070">
    <property type="protein sequence ID" value="PZO89180.1"/>
    <property type="molecule type" value="Genomic_DNA"/>
</dbReference>
<proteinExistence type="predicted"/>
<evidence type="ECO:0000313" key="5">
    <source>
        <dbReference type="Proteomes" id="UP000249066"/>
    </source>
</evidence>
<sequence>MTDIDRDGLSLRDEDRLPWLEAVDDEDDYEGISPFRVALFVLAALILLGAVVAGIYFIQKRRHAPAEGDGALITAPAGDYKIKPDEPGGMAVEGKGDTTFAASQGASPEGKIDLEAIPEAPVTAPRPAENEPKATPSAPPQVAAAQPHGQPPVQAQPKAPASKPQPARVASAAVPESSAKLAPKAPAKPALTKPVATTPATAGGGTIQLGAFGSEAIANSEWKRLQGRFAFLGGYAPSIAQAQVGGKTYYRLQSAVGGQARELCGKLKVAGENCLIVGH</sequence>
<evidence type="ECO:0000259" key="3">
    <source>
        <dbReference type="PROSITE" id="PS51724"/>
    </source>
</evidence>
<name>A0A2W5A3K5_9SPHN</name>
<dbReference type="InterPro" id="IPR036680">
    <property type="entry name" value="SPOR-like_sf"/>
</dbReference>
<dbReference type="Pfam" id="PF05036">
    <property type="entry name" value="SPOR"/>
    <property type="match status" value="1"/>
</dbReference>
<feature type="compositionally biased region" description="Low complexity" evidence="1">
    <location>
        <begin position="179"/>
        <end position="200"/>
    </location>
</feature>
<gene>
    <name evidence="4" type="ORF">DI623_11140</name>
</gene>
<keyword evidence="2" id="KW-0812">Transmembrane</keyword>
<dbReference type="InterPro" id="IPR007730">
    <property type="entry name" value="SPOR-like_dom"/>
</dbReference>
<feature type="domain" description="SPOR" evidence="3">
    <location>
        <begin position="199"/>
        <end position="279"/>
    </location>
</feature>
<dbReference type="GO" id="GO:0042834">
    <property type="term" value="F:peptidoglycan binding"/>
    <property type="evidence" value="ECO:0007669"/>
    <property type="project" value="InterPro"/>
</dbReference>
<feature type="region of interest" description="Disordered" evidence="1">
    <location>
        <begin position="123"/>
        <end position="200"/>
    </location>
</feature>
<dbReference type="Proteomes" id="UP000249066">
    <property type="component" value="Unassembled WGS sequence"/>
</dbReference>
<keyword evidence="2" id="KW-0472">Membrane</keyword>
<dbReference type="PROSITE" id="PS51724">
    <property type="entry name" value="SPOR"/>
    <property type="match status" value="1"/>
</dbReference>
<protein>
    <submittedName>
        <fullName evidence="4">Sporulation protein</fullName>
    </submittedName>
</protein>
<dbReference type="AlphaFoldDB" id="A0A2W5A3K5"/>
<accession>A0A2W5A3K5</accession>